<sequence>MKKFAAAFALVLVPVLGTTPAASAAPSEPSTSTVKIGKAAGPAGGSFVVARAIDWH</sequence>
<dbReference type="Proteomes" id="UP000003111">
    <property type="component" value="Unassembled WGS sequence"/>
</dbReference>
<gene>
    <name evidence="2" type="ORF">HMPREF0063_12236</name>
</gene>
<accession>E2SCS4</accession>
<proteinExistence type="predicted"/>
<evidence type="ECO:0000313" key="2">
    <source>
        <dbReference type="EMBL" id="EFQ83027.1"/>
    </source>
</evidence>
<feature type="signal peptide" evidence="1">
    <location>
        <begin position="1"/>
        <end position="24"/>
    </location>
</feature>
<keyword evidence="3" id="KW-1185">Reference proteome</keyword>
<organism evidence="2 3">
    <name type="scientific">Aeromicrobium marinum DSM 15272</name>
    <dbReference type="NCBI Taxonomy" id="585531"/>
    <lineage>
        <taxon>Bacteria</taxon>
        <taxon>Bacillati</taxon>
        <taxon>Actinomycetota</taxon>
        <taxon>Actinomycetes</taxon>
        <taxon>Propionibacteriales</taxon>
        <taxon>Nocardioidaceae</taxon>
        <taxon>Aeromicrobium</taxon>
    </lineage>
</organism>
<reference evidence="2" key="1">
    <citation type="submission" date="2010-08" db="EMBL/GenBank/DDBJ databases">
        <authorList>
            <person name="Muzny D."/>
            <person name="Qin X."/>
            <person name="Buhay C."/>
            <person name="Dugan-Rocha S."/>
            <person name="Ding Y."/>
            <person name="Chen G."/>
            <person name="Hawes A."/>
            <person name="Holder M."/>
            <person name="Jhangiani S."/>
            <person name="Johnson A."/>
            <person name="Khan Z."/>
            <person name="Li Z."/>
            <person name="Liu W."/>
            <person name="Liu X."/>
            <person name="Perez L."/>
            <person name="Shen H."/>
            <person name="Wang Q."/>
            <person name="Watt J."/>
            <person name="Xi L."/>
            <person name="Xin Y."/>
            <person name="Zhou J."/>
            <person name="Deng J."/>
            <person name="Jiang H."/>
            <person name="Liu Y."/>
            <person name="Qu J."/>
            <person name="Song X.-Z."/>
            <person name="Zhang L."/>
            <person name="Villasana D."/>
            <person name="Johnson A."/>
            <person name="Liu J."/>
            <person name="Liyanage D."/>
            <person name="Lorensuhewa L."/>
            <person name="Robinson T."/>
            <person name="Song A."/>
            <person name="Song B.-B."/>
            <person name="Dinh H."/>
            <person name="Thornton R."/>
            <person name="Coyle M."/>
            <person name="Francisco L."/>
            <person name="Jackson L."/>
            <person name="Javaid M."/>
            <person name="Korchina V."/>
            <person name="Kovar C."/>
            <person name="Mata R."/>
            <person name="Mathew T."/>
            <person name="Ngo R."/>
            <person name="Nguyen L."/>
            <person name="Nguyen N."/>
            <person name="Okwuonu G."/>
            <person name="Ongeri F."/>
            <person name="Pham C."/>
            <person name="Simmons D."/>
            <person name="Wilczek-Boney K."/>
            <person name="Hale W."/>
            <person name="Jakkamsetti A."/>
            <person name="Pham P."/>
            <person name="Ruth R."/>
            <person name="San Lucas F."/>
            <person name="Warren J."/>
            <person name="Zhang J."/>
            <person name="Zhao Z."/>
            <person name="Zhou C."/>
            <person name="Zhu D."/>
            <person name="Lee S."/>
            <person name="Bess C."/>
            <person name="Blankenburg K."/>
            <person name="Forbes L."/>
            <person name="Fu Q."/>
            <person name="Gubbala S."/>
            <person name="Hirani K."/>
            <person name="Jayaseelan J.C."/>
            <person name="Lara F."/>
            <person name="Munidasa M."/>
            <person name="Palculict T."/>
            <person name="Patil S."/>
            <person name="Pu L.-L."/>
            <person name="Saada N."/>
            <person name="Tang L."/>
            <person name="Weissenberger G."/>
            <person name="Zhu Y."/>
            <person name="Hemphill L."/>
            <person name="Shang Y."/>
            <person name="Youmans B."/>
            <person name="Ayvaz T."/>
            <person name="Ross M."/>
            <person name="Santibanez J."/>
            <person name="Aqrawi P."/>
            <person name="Gross S."/>
            <person name="Joshi V."/>
            <person name="Fowler G."/>
            <person name="Nazareth L."/>
            <person name="Reid J."/>
            <person name="Worley K."/>
            <person name="Petrosino J."/>
            <person name="Highlander S."/>
            <person name="Gibbs R."/>
        </authorList>
    </citation>
    <scope>NUCLEOTIDE SEQUENCE [LARGE SCALE GENOMIC DNA]</scope>
    <source>
        <strain evidence="2">DSM 15272</strain>
    </source>
</reference>
<protein>
    <submittedName>
        <fullName evidence="2">Uncharacterized protein</fullName>
    </submittedName>
</protein>
<dbReference type="EMBL" id="ACLF03000006">
    <property type="protein sequence ID" value="EFQ83027.1"/>
    <property type="molecule type" value="Genomic_DNA"/>
</dbReference>
<evidence type="ECO:0000256" key="1">
    <source>
        <dbReference type="SAM" id="SignalP"/>
    </source>
</evidence>
<comment type="caution">
    <text evidence="2">The sequence shown here is derived from an EMBL/GenBank/DDBJ whole genome shotgun (WGS) entry which is preliminary data.</text>
</comment>
<evidence type="ECO:0000313" key="3">
    <source>
        <dbReference type="Proteomes" id="UP000003111"/>
    </source>
</evidence>
<keyword evidence="1" id="KW-0732">Signal</keyword>
<dbReference type="STRING" id="585531.HMPREF0063_12236"/>
<dbReference type="RefSeq" id="WP_007077328.1">
    <property type="nucleotide sequence ID" value="NZ_CM001024.1"/>
</dbReference>
<dbReference type="AlphaFoldDB" id="E2SCS4"/>
<name>E2SCS4_9ACTN</name>
<dbReference type="HOGENOM" id="CLU_3003729_0_0_11"/>
<feature type="chain" id="PRO_5003164824" evidence="1">
    <location>
        <begin position="25"/>
        <end position="56"/>
    </location>
</feature>